<dbReference type="EMBL" id="CP012850">
    <property type="protein sequence ID" value="ALI36016.1"/>
    <property type="molecule type" value="Genomic_DNA"/>
</dbReference>
<proteinExistence type="predicted"/>
<dbReference type="Proteomes" id="UP000058925">
    <property type="component" value="Chromosome"/>
</dbReference>
<dbReference type="RefSeq" id="WP_196818365.1">
    <property type="nucleotide sequence ID" value="NZ_CP012850.1"/>
</dbReference>
<keyword evidence="2" id="KW-1185">Reference proteome</keyword>
<evidence type="ECO:0000313" key="2">
    <source>
        <dbReference type="Proteomes" id="UP000058925"/>
    </source>
</evidence>
<protein>
    <submittedName>
        <fullName evidence="1">Uncharacterized protein</fullName>
    </submittedName>
</protein>
<gene>
    <name evidence="1" type="ORF">NMY3_01813</name>
</gene>
<dbReference type="OrthoDB" id="11810at2157"/>
<reference evidence="2" key="1">
    <citation type="submission" date="2015-10" db="EMBL/GenBank/DDBJ databases">
        <title>Niche specialization of a soil ammonia-oxidizing archaeon, Candidatus Nitrosocosmicus oleophilus.</title>
        <authorList>
            <person name="Jung M.-Y."/>
            <person name="Rhee S.-K."/>
        </authorList>
    </citation>
    <scope>NUCLEOTIDE SEQUENCE [LARGE SCALE GENOMIC DNA]</scope>
    <source>
        <strain evidence="2">MY3</strain>
    </source>
</reference>
<dbReference type="AlphaFoldDB" id="A0A654LZZ1"/>
<organism evidence="1 2">
    <name type="scientific">Candidatus Nitrosocosmicus oleophilus</name>
    <dbReference type="NCBI Taxonomy" id="1353260"/>
    <lineage>
        <taxon>Archaea</taxon>
        <taxon>Nitrososphaerota</taxon>
        <taxon>Nitrososphaeria</taxon>
        <taxon>Nitrososphaerales</taxon>
        <taxon>Nitrososphaeraceae</taxon>
        <taxon>Candidatus Nitrosocosmicus</taxon>
    </lineage>
</organism>
<name>A0A654LZZ1_9ARCH</name>
<dbReference type="GeneID" id="60421811"/>
<dbReference type="KEGG" id="taa:NMY3_01813"/>
<sequence>MLVLVKINKISQVEHKINVTLLDIDDLGSVVPVKDLELNLPPDDESVIEILKTSTHVIIFTDDPPNGANPTIISAINLTDDELNQEKENMIKVANDEIRKLE</sequence>
<accession>A0A654LZZ1</accession>
<evidence type="ECO:0000313" key="1">
    <source>
        <dbReference type="EMBL" id="ALI36016.1"/>
    </source>
</evidence>